<proteinExistence type="predicted"/>
<evidence type="ECO:0000313" key="2">
    <source>
        <dbReference type="Proteomes" id="UP000310574"/>
    </source>
</evidence>
<reference evidence="1 2" key="1">
    <citation type="submission" date="2019-04" db="EMBL/GenBank/DDBJ databases">
        <title>Draft genome sequence of Pseudomonas sp. M7D1 isolated from rhizosphere of plant the flowery desert.</title>
        <authorList>
            <person name="Poblete-Morales M."/>
            <person name="Plaza N."/>
            <person name="Corsini G."/>
            <person name="Silva E."/>
        </authorList>
    </citation>
    <scope>NUCLEOTIDE SEQUENCE [LARGE SCALE GENOMIC DNA]</scope>
    <source>
        <strain evidence="1 2">M7D1</strain>
    </source>
</reference>
<comment type="caution">
    <text evidence="1">The sequence shown here is derived from an EMBL/GenBank/DDBJ whole genome shotgun (WGS) entry which is preliminary data.</text>
</comment>
<dbReference type="AlphaFoldDB" id="A0AAQ2DA12"/>
<protein>
    <submittedName>
        <fullName evidence="1">DUF717 domain-containing protein</fullName>
    </submittedName>
</protein>
<dbReference type="Proteomes" id="UP000310574">
    <property type="component" value="Unassembled WGS sequence"/>
</dbReference>
<dbReference type="EMBL" id="SSBS01000005">
    <property type="protein sequence ID" value="THF29688.1"/>
    <property type="molecule type" value="Genomic_DNA"/>
</dbReference>
<organism evidence="1 2">
    <name type="scientific">Pseudomonas atacamensis</name>
    <dbReference type="NCBI Taxonomy" id="2565368"/>
    <lineage>
        <taxon>Bacteria</taxon>
        <taxon>Pseudomonadati</taxon>
        <taxon>Pseudomonadota</taxon>
        <taxon>Gammaproteobacteria</taxon>
        <taxon>Pseudomonadales</taxon>
        <taxon>Pseudomonadaceae</taxon>
        <taxon>Pseudomonas</taxon>
    </lineage>
</organism>
<sequence length="28" mass="3371">MHPRILARQRPHDFENCLIWFAAPLPQI</sequence>
<gene>
    <name evidence="1" type="ORF">E5170_19070</name>
</gene>
<accession>A0AAQ2DA12</accession>
<evidence type="ECO:0000313" key="1">
    <source>
        <dbReference type="EMBL" id="THF29688.1"/>
    </source>
</evidence>
<name>A0AAQ2DA12_9PSED</name>